<protein>
    <submittedName>
        <fullName evidence="1">Uncharacterized protein</fullName>
    </submittedName>
</protein>
<accession>A0A9P6IJW9</accession>
<gene>
    <name evidence="1" type="ORF">BGZ65_006411</name>
</gene>
<proteinExistence type="predicted"/>
<sequence>ILTEEDGLGALIEESDLKVCVPQDSADVDENPEVEEADLMDEDVVGRLLLTIQGTRVVSKELLDMTVPKLEIYPVLVLRLLVLVTDRIEYYIARIMETGDKVQKVEDNEIVRAINYDANVSAKNSPRASPTGVSSIPAASRLRRNIGDCLIPTLLELDHQHPITSRQLEIEMLISSLVSVMKSYRTEEMNLLVRIGNILGEAQTHCLEESEFIQTYLSRMQIHSSPPE</sequence>
<dbReference type="OrthoDB" id="441812at2759"/>
<name>A0A9P6IJW9_9FUNG</name>
<evidence type="ECO:0000313" key="1">
    <source>
        <dbReference type="EMBL" id="KAF9928093.1"/>
    </source>
</evidence>
<organism evidence="1 2">
    <name type="scientific">Modicella reniformis</name>
    <dbReference type="NCBI Taxonomy" id="1440133"/>
    <lineage>
        <taxon>Eukaryota</taxon>
        <taxon>Fungi</taxon>
        <taxon>Fungi incertae sedis</taxon>
        <taxon>Mucoromycota</taxon>
        <taxon>Mortierellomycotina</taxon>
        <taxon>Mortierellomycetes</taxon>
        <taxon>Mortierellales</taxon>
        <taxon>Mortierellaceae</taxon>
        <taxon>Modicella</taxon>
    </lineage>
</organism>
<reference evidence="1" key="1">
    <citation type="journal article" date="2020" name="Fungal Divers.">
        <title>Resolving the Mortierellaceae phylogeny through synthesis of multi-gene phylogenetics and phylogenomics.</title>
        <authorList>
            <person name="Vandepol N."/>
            <person name="Liber J."/>
            <person name="Desiro A."/>
            <person name="Na H."/>
            <person name="Kennedy M."/>
            <person name="Barry K."/>
            <person name="Grigoriev I.V."/>
            <person name="Miller A.N."/>
            <person name="O'Donnell K."/>
            <person name="Stajich J.E."/>
            <person name="Bonito G."/>
        </authorList>
    </citation>
    <scope>NUCLEOTIDE SEQUENCE</scope>
    <source>
        <strain evidence="1">MES-2147</strain>
    </source>
</reference>
<evidence type="ECO:0000313" key="2">
    <source>
        <dbReference type="Proteomes" id="UP000749646"/>
    </source>
</evidence>
<feature type="non-terminal residue" evidence="1">
    <location>
        <position position="1"/>
    </location>
</feature>
<dbReference type="EMBL" id="JAAAHW010010271">
    <property type="protein sequence ID" value="KAF9928093.1"/>
    <property type="molecule type" value="Genomic_DNA"/>
</dbReference>
<dbReference type="Proteomes" id="UP000749646">
    <property type="component" value="Unassembled WGS sequence"/>
</dbReference>
<keyword evidence="2" id="KW-1185">Reference proteome</keyword>
<dbReference type="AlphaFoldDB" id="A0A9P6IJW9"/>
<comment type="caution">
    <text evidence="1">The sequence shown here is derived from an EMBL/GenBank/DDBJ whole genome shotgun (WGS) entry which is preliminary data.</text>
</comment>